<feature type="domain" description="Beta-lactamase-related" evidence="1">
    <location>
        <begin position="27"/>
        <end position="337"/>
    </location>
</feature>
<comment type="caution">
    <text evidence="2">The sequence shown here is derived from an EMBL/GenBank/DDBJ whole genome shotgun (WGS) entry which is preliminary data.</text>
</comment>
<dbReference type="InterPro" id="IPR012338">
    <property type="entry name" value="Beta-lactam/transpept-like"/>
</dbReference>
<reference evidence="2 3" key="1">
    <citation type="submission" date="2020-12" db="EMBL/GenBank/DDBJ databases">
        <title>WGS of Legionella: environmental sample.</title>
        <authorList>
            <person name="Cristino S."/>
            <person name="Girolamini L."/>
            <person name="Salaris S."/>
            <person name="Pascale M.R."/>
            <person name="Mazzotta M."/>
            <person name="Orsini M."/>
            <person name="Grottola A."/>
        </authorList>
    </citation>
    <scope>NUCLEOTIDE SEQUENCE [LARGE SCALE GENOMIC DNA]</scope>
    <source>
        <strain evidence="2 3">30cs62</strain>
    </source>
</reference>
<dbReference type="Proteomes" id="UP000809910">
    <property type="component" value="Unassembled WGS sequence"/>
</dbReference>
<dbReference type="Pfam" id="PF00144">
    <property type="entry name" value="Beta-lactamase"/>
    <property type="match status" value="1"/>
</dbReference>
<organism evidence="2 3">
    <name type="scientific">Legionella bononiensis</name>
    <dbReference type="NCBI Taxonomy" id="2793102"/>
    <lineage>
        <taxon>Bacteria</taxon>
        <taxon>Pseudomonadati</taxon>
        <taxon>Pseudomonadota</taxon>
        <taxon>Gammaproteobacteria</taxon>
        <taxon>Legionellales</taxon>
        <taxon>Legionellaceae</taxon>
        <taxon>Legionella</taxon>
    </lineage>
</organism>
<dbReference type="SUPFAM" id="SSF56601">
    <property type="entry name" value="beta-lactamase/transpeptidase-like"/>
    <property type="match status" value="1"/>
</dbReference>
<evidence type="ECO:0000259" key="1">
    <source>
        <dbReference type="Pfam" id="PF00144"/>
    </source>
</evidence>
<proteinExistence type="predicted"/>
<gene>
    <name evidence="2" type="ORF">I5282_10920</name>
</gene>
<evidence type="ECO:0000313" key="3">
    <source>
        <dbReference type="Proteomes" id="UP000809910"/>
    </source>
</evidence>
<dbReference type="PANTHER" id="PTHR46825">
    <property type="entry name" value="D-ALANYL-D-ALANINE-CARBOXYPEPTIDASE/ENDOPEPTIDASE AMPH"/>
    <property type="match status" value="1"/>
</dbReference>
<name>A0ABS1WCK2_9GAMM</name>
<dbReference type="PANTHER" id="PTHR46825:SF8">
    <property type="entry name" value="BETA-LACTAMASE-RELATED"/>
    <property type="match status" value="1"/>
</dbReference>
<keyword evidence="3" id="KW-1185">Reference proteome</keyword>
<dbReference type="InterPro" id="IPR001466">
    <property type="entry name" value="Beta-lactam-related"/>
</dbReference>
<accession>A0ABS1WCK2</accession>
<dbReference type="InterPro" id="IPR050491">
    <property type="entry name" value="AmpC-like"/>
</dbReference>
<sequence length="348" mass="38215">MFLFCNSVSASQPDAEKNLDLLVPSIAKPFISSHQIPGVSIAIYYNGQDYFYNYGVADKQKGTPVTKNTIFELASITKIFVSTLLALEVEMGKIKLSDSVVQYIPQLANTKGMPINRVKIVNLATHTASFPRQMEEFGVARSDREAFIKQLKTWHPNVRIGTHYHYSNIGFGFLGLILEQATGTSLTALTAENITGPLGMTHTYFDVPQSLKAKEAQGYRKNNNKAPYYVPANYLGGGALRSSSADMLNFMKANLGIKVNNASSQLLTAMQLAQQPAFVVRPKFIMGLGWQRVIRGNNLLITKNGGNQGFNTFIGFSPEKKLGVVVLTNKAKVNATRLGNLILNSLIN</sequence>
<dbReference type="GO" id="GO:0016787">
    <property type="term" value="F:hydrolase activity"/>
    <property type="evidence" value="ECO:0007669"/>
    <property type="project" value="UniProtKB-KW"/>
</dbReference>
<dbReference type="Gene3D" id="3.40.710.10">
    <property type="entry name" value="DD-peptidase/beta-lactamase superfamily"/>
    <property type="match status" value="1"/>
</dbReference>
<keyword evidence="2" id="KW-0378">Hydrolase</keyword>
<protein>
    <submittedName>
        <fullName evidence="2">Serine hydrolase</fullName>
    </submittedName>
</protein>
<dbReference type="EMBL" id="JADWVN010000021">
    <property type="protein sequence ID" value="MBL7527082.1"/>
    <property type="molecule type" value="Genomic_DNA"/>
</dbReference>
<evidence type="ECO:0000313" key="2">
    <source>
        <dbReference type="EMBL" id="MBL7527082.1"/>
    </source>
</evidence>